<evidence type="ECO:0000313" key="1">
    <source>
        <dbReference type="EMBL" id="TEB05842.1"/>
    </source>
</evidence>
<keyword evidence="2" id="KW-1185">Reference proteome</keyword>
<evidence type="ECO:0000313" key="2">
    <source>
        <dbReference type="Proteomes" id="UP000298324"/>
    </source>
</evidence>
<name>A0A4Y7RAL4_9FIRM</name>
<proteinExistence type="predicted"/>
<dbReference type="Proteomes" id="UP000298324">
    <property type="component" value="Unassembled WGS sequence"/>
</dbReference>
<gene>
    <name evidence="1" type="ORF">Psch_02883</name>
</gene>
<evidence type="ECO:0008006" key="3">
    <source>
        <dbReference type="Google" id="ProtNLM"/>
    </source>
</evidence>
<organism evidence="1 2">
    <name type="scientific">Pelotomaculum schinkii</name>
    <dbReference type="NCBI Taxonomy" id="78350"/>
    <lineage>
        <taxon>Bacteria</taxon>
        <taxon>Bacillati</taxon>
        <taxon>Bacillota</taxon>
        <taxon>Clostridia</taxon>
        <taxon>Eubacteriales</taxon>
        <taxon>Desulfotomaculaceae</taxon>
        <taxon>Pelotomaculum</taxon>
    </lineage>
</organism>
<dbReference type="EMBL" id="QFGA01000002">
    <property type="protein sequence ID" value="TEB05842.1"/>
    <property type="molecule type" value="Genomic_DNA"/>
</dbReference>
<dbReference type="AlphaFoldDB" id="A0A4Y7RAL4"/>
<sequence length="334" mass="36540">MLLMRHQQKDENLYFQDKCFVRHLYELTVKAGAVLLKRVVSVSLGSAGRDHEVENEVSGCRLLIQRFGTGGDLDRAAKLLSDLDGKVDALGLGGVNLYLRAGTRRYQLRDGARLAAQVRRTPLVDGSGIKDTVEKELVRFIQNQAGWPRQGQVALIVSALDRWALAESLEEAGCRLIIGDALFALGLPVPFHSLKAFSAAARAFLPLLCQLPIGFLYPLGKRQETSRPGFEHFYQKADIIAGDFHFLRYHLPADLSGKSIITSTVTAGDALELKRRGARWLVTAAPSLEGRSYGSNVLEAICVALLGGGPAANPTLYPGLLKEIGWGPRLERLN</sequence>
<reference evidence="1 2" key="1">
    <citation type="journal article" date="2018" name="Environ. Microbiol.">
        <title>Novel energy conservation strategies and behaviour of Pelotomaculum schinkii driving syntrophic propionate catabolism.</title>
        <authorList>
            <person name="Hidalgo-Ahumada C.A.P."/>
            <person name="Nobu M.K."/>
            <person name="Narihiro T."/>
            <person name="Tamaki H."/>
            <person name="Liu W.T."/>
            <person name="Kamagata Y."/>
            <person name="Stams A.J.M."/>
            <person name="Imachi H."/>
            <person name="Sousa D.Z."/>
        </authorList>
    </citation>
    <scope>NUCLEOTIDE SEQUENCE [LARGE SCALE GENOMIC DNA]</scope>
    <source>
        <strain evidence="1 2">HH</strain>
    </source>
</reference>
<accession>A0A4Y7RAL4</accession>
<protein>
    <recommendedName>
        <fullName evidence="3">Quinate 5-dehydrogenase</fullName>
    </recommendedName>
</protein>
<comment type="caution">
    <text evidence="1">The sequence shown here is derived from an EMBL/GenBank/DDBJ whole genome shotgun (WGS) entry which is preliminary data.</text>
</comment>